<dbReference type="Ensembl" id="ENSMGAT00000024449.1">
    <property type="protein sequence ID" value="ENSMGAP00000029869.1"/>
    <property type="gene ID" value="ENSMGAG00000022978.1"/>
</dbReference>
<accession>A0A803YDM2</accession>
<reference evidence="1" key="2">
    <citation type="submission" date="2025-08" db="UniProtKB">
        <authorList>
            <consortium name="Ensembl"/>
        </authorList>
    </citation>
    <scope>IDENTIFICATION</scope>
</reference>
<dbReference type="Proteomes" id="UP000001645">
    <property type="component" value="Unplaced"/>
</dbReference>
<evidence type="ECO:0000313" key="2">
    <source>
        <dbReference type="Proteomes" id="UP000001645"/>
    </source>
</evidence>
<reference evidence="1" key="3">
    <citation type="submission" date="2025-09" db="UniProtKB">
        <authorList>
            <consortium name="Ensembl"/>
        </authorList>
    </citation>
    <scope>IDENTIFICATION</scope>
</reference>
<dbReference type="AlphaFoldDB" id="A0A803YDM2"/>
<sequence length="62" mass="7100">TTKHFQLLYNGLPSTLVAWDPRSPVLSTNPSLTLTPEHHTVSLSWCFWCSFLLATLSHLRNY</sequence>
<keyword evidence="2" id="KW-1185">Reference proteome</keyword>
<organism evidence="1 2">
    <name type="scientific">Meleagris gallopavo</name>
    <name type="common">Wild turkey</name>
    <dbReference type="NCBI Taxonomy" id="9103"/>
    <lineage>
        <taxon>Eukaryota</taxon>
        <taxon>Metazoa</taxon>
        <taxon>Chordata</taxon>
        <taxon>Craniata</taxon>
        <taxon>Vertebrata</taxon>
        <taxon>Euteleostomi</taxon>
        <taxon>Archelosauria</taxon>
        <taxon>Archosauria</taxon>
        <taxon>Dinosauria</taxon>
        <taxon>Saurischia</taxon>
        <taxon>Theropoda</taxon>
        <taxon>Coelurosauria</taxon>
        <taxon>Aves</taxon>
        <taxon>Neognathae</taxon>
        <taxon>Galloanserae</taxon>
        <taxon>Galliformes</taxon>
        <taxon>Phasianidae</taxon>
        <taxon>Meleagridinae</taxon>
        <taxon>Meleagris</taxon>
    </lineage>
</organism>
<protein>
    <submittedName>
        <fullName evidence="1">Uncharacterized protein</fullName>
    </submittedName>
</protein>
<reference evidence="1" key="1">
    <citation type="journal article" date="2010" name="PLoS Biol.">
        <title>Multi-platform next-generation sequencing of the domestic turkey (Meleagris gallopavo): genome assembly and analysis.</title>
        <authorList>
            <person name="Dalloul R.A."/>
            <person name="Long J.A."/>
            <person name="Zimin A.V."/>
            <person name="Aslam L."/>
            <person name="Beal K."/>
            <person name="Blomberg L.A."/>
            <person name="Bouffard P."/>
            <person name="Burt D.W."/>
            <person name="Crasta O."/>
            <person name="Crooijmans R.P."/>
            <person name="Cooper K."/>
            <person name="Coulombe R.A."/>
            <person name="De S."/>
            <person name="Delany M.E."/>
            <person name="Dodgson J.B."/>
            <person name="Dong J.J."/>
            <person name="Evans C."/>
            <person name="Frederickson K.M."/>
            <person name="Flicek P."/>
            <person name="Florea L."/>
            <person name="Folkerts O."/>
            <person name="Groenen M.A."/>
            <person name="Harkins T.T."/>
            <person name="Herrero J."/>
            <person name="Hoffmann S."/>
            <person name="Megens H.J."/>
            <person name="Jiang A."/>
            <person name="de Jong P."/>
            <person name="Kaiser P."/>
            <person name="Kim H."/>
            <person name="Kim K.W."/>
            <person name="Kim S."/>
            <person name="Langenberger D."/>
            <person name="Lee M.K."/>
            <person name="Lee T."/>
            <person name="Mane S."/>
            <person name="Marcais G."/>
            <person name="Marz M."/>
            <person name="McElroy A.P."/>
            <person name="Modise T."/>
            <person name="Nefedov M."/>
            <person name="Notredame C."/>
            <person name="Paton I.R."/>
            <person name="Payne W.S."/>
            <person name="Pertea G."/>
            <person name="Prickett D."/>
            <person name="Puiu D."/>
            <person name="Qioa D."/>
            <person name="Raineri E."/>
            <person name="Ruffier M."/>
            <person name="Salzberg S.L."/>
            <person name="Schatz M.C."/>
            <person name="Scheuring C."/>
            <person name="Schmidt C.J."/>
            <person name="Schroeder S."/>
            <person name="Searle S.M."/>
            <person name="Smith E.J."/>
            <person name="Smith J."/>
            <person name="Sonstegard T.S."/>
            <person name="Stadler P.F."/>
            <person name="Tafer H."/>
            <person name="Tu Z.J."/>
            <person name="Van Tassell C.P."/>
            <person name="Vilella A.J."/>
            <person name="Williams K.P."/>
            <person name="Yorke J.A."/>
            <person name="Zhang L."/>
            <person name="Zhang H.B."/>
            <person name="Zhang X."/>
            <person name="Zhang Y."/>
            <person name="Reed K.M."/>
        </authorList>
    </citation>
    <scope>NUCLEOTIDE SEQUENCE [LARGE SCALE GENOMIC DNA]</scope>
</reference>
<proteinExistence type="predicted"/>
<evidence type="ECO:0000313" key="1">
    <source>
        <dbReference type="Ensembl" id="ENSMGAP00000029869.1"/>
    </source>
</evidence>
<name>A0A803YDM2_MELGA</name>
<dbReference type="InParanoid" id="A0A803YDM2"/>